<keyword evidence="3" id="KW-1185">Reference proteome</keyword>
<keyword evidence="1" id="KW-0812">Transmembrane</keyword>
<evidence type="ECO:0000313" key="3">
    <source>
        <dbReference type="Proteomes" id="UP000182977"/>
    </source>
</evidence>
<keyword evidence="1" id="KW-0472">Membrane</keyword>
<evidence type="ECO:0000313" key="2">
    <source>
        <dbReference type="EMBL" id="SDU39451.1"/>
    </source>
</evidence>
<gene>
    <name evidence="2" type="ORF">SAMN04488563_1459</name>
</gene>
<accession>A0A1H2I5R9</accession>
<dbReference type="Proteomes" id="UP000182977">
    <property type="component" value="Chromosome I"/>
</dbReference>
<reference evidence="3" key="1">
    <citation type="submission" date="2016-10" db="EMBL/GenBank/DDBJ databases">
        <authorList>
            <person name="Varghese N."/>
            <person name="Submissions S."/>
        </authorList>
    </citation>
    <scope>NUCLEOTIDE SEQUENCE [LARGE SCALE GENOMIC DNA]</scope>
    <source>
        <strain evidence="3">DSM 45079</strain>
    </source>
</reference>
<feature type="transmembrane region" description="Helical" evidence="1">
    <location>
        <begin position="20"/>
        <end position="41"/>
    </location>
</feature>
<organism evidence="2 3">
    <name type="scientific">Jiangella alkaliphila</name>
    <dbReference type="NCBI Taxonomy" id="419479"/>
    <lineage>
        <taxon>Bacteria</taxon>
        <taxon>Bacillati</taxon>
        <taxon>Actinomycetota</taxon>
        <taxon>Actinomycetes</taxon>
        <taxon>Jiangellales</taxon>
        <taxon>Jiangellaceae</taxon>
        <taxon>Jiangella</taxon>
    </lineage>
</organism>
<name>A0A1H2I5R9_9ACTN</name>
<sequence length="42" mass="4653">MFPEFQDDDAPRRTDLRTKIVAAVLILCLVAGVAPFLAALFF</sequence>
<evidence type="ECO:0000256" key="1">
    <source>
        <dbReference type="SAM" id="Phobius"/>
    </source>
</evidence>
<keyword evidence="1" id="KW-1133">Transmembrane helix</keyword>
<protein>
    <submittedName>
        <fullName evidence="2">Uncharacterized protein</fullName>
    </submittedName>
</protein>
<dbReference type="AlphaFoldDB" id="A0A1H2I5R9"/>
<proteinExistence type="predicted"/>
<dbReference type="RefSeq" id="WP_267884848.1">
    <property type="nucleotide sequence ID" value="NZ_KQ061223.1"/>
</dbReference>
<dbReference type="STRING" id="419479.SAMN04488563_1459"/>
<dbReference type="EMBL" id="LT629791">
    <property type="protein sequence ID" value="SDU39451.1"/>
    <property type="molecule type" value="Genomic_DNA"/>
</dbReference>